<keyword evidence="5" id="KW-0472">Membrane</keyword>
<evidence type="ECO:0000256" key="1">
    <source>
        <dbReference type="ARBA" id="ARBA00004635"/>
    </source>
</evidence>
<evidence type="ECO:0000256" key="3">
    <source>
        <dbReference type="ARBA" id="ARBA00022544"/>
    </source>
</evidence>
<dbReference type="Proteomes" id="UP000623967">
    <property type="component" value="Unassembled WGS sequence"/>
</dbReference>
<name>A0ABS1TVZ6_9BACI</name>
<comment type="similarity">
    <text evidence="2">Belongs to the GerABKC lipoprotein family.</text>
</comment>
<evidence type="ECO:0000256" key="5">
    <source>
        <dbReference type="ARBA" id="ARBA00023136"/>
    </source>
</evidence>
<reference evidence="10 11" key="1">
    <citation type="submission" date="2021-01" db="EMBL/GenBank/DDBJ databases">
        <title>Genome public.</title>
        <authorList>
            <person name="Liu C."/>
            <person name="Sun Q."/>
        </authorList>
    </citation>
    <scope>NUCLEOTIDE SEQUENCE [LARGE SCALE GENOMIC DNA]</scope>
    <source>
        <strain evidence="10 11">YIM B02564</strain>
    </source>
</reference>
<dbReference type="Pfam" id="PF25198">
    <property type="entry name" value="Spore_GerAC_N"/>
    <property type="match status" value="1"/>
</dbReference>
<feature type="domain" description="Spore germination protein N-terminal" evidence="9">
    <location>
        <begin position="31"/>
        <end position="207"/>
    </location>
</feature>
<feature type="domain" description="Spore germination GerAC-like C-terminal" evidence="8">
    <location>
        <begin position="225"/>
        <end position="389"/>
    </location>
</feature>
<organism evidence="10 11">
    <name type="scientific">Neobacillus paridis</name>
    <dbReference type="NCBI Taxonomy" id="2803862"/>
    <lineage>
        <taxon>Bacteria</taxon>
        <taxon>Bacillati</taxon>
        <taxon>Bacillota</taxon>
        <taxon>Bacilli</taxon>
        <taxon>Bacillales</taxon>
        <taxon>Bacillaceae</taxon>
        <taxon>Neobacillus</taxon>
    </lineage>
</organism>
<evidence type="ECO:0000256" key="6">
    <source>
        <dbReference type="ARBA" id="ARBA00023139"/>
    </source>
</evidence>
<dbReference type="PANTHER" id="PTHR35789:SF1">
    <property type="entry name" value="SPORE GERMINATION PROTEIN B3"/>
    <property type="match status" value="1"/>
</dbReference>
<dbReference type="InterPro" id="IPR008844">
    <property type="entry name" value="Spore_GerAC-like"/>
</dbReference>
<comment type="caution">
    <text evidence="10">The sequence shown here is derived from an EMBL/GenBank/DDBJ whole genome shotgun (WGS) entry which is preliminary data.</text>
</comment>
<keyword evidence="11" id="KW-1185">Reference proteome</keyword>
<dbReference type="PANTHER" id="PTHR35789">
    <property type="entry name" value="SPORE GERMINATION PROTEIN B3"/>
    <property type="match status" value="1"/>
</dbReference>
<evidence type="ECO:0000259" key="8">
    <source>
        <dbReference type="Pfam" id="PF05504"/>
    </source>
</evidence>
<evidence type="ECO:0000313" key="11">
    <source>
        <dbReference type="Proteomes" id="UP000623967"/>
    </source>
</evidence>
<accession>A0ABS1TVZ6</accession>
<protein>
    <submittedName>
        <fullName evidence="10">Ger(X)C family spore germination protein</fullName>
    </submittedName>
</protein>
<keyword evidence="4" id="KW-0732">Signal</keyword>
<evidence type="ECO:0000259" key="9">
    <source>
        <dbReference type="Pfam" id="PF25198"/>
    </source>
</evidence>
<dbReference type="Pfam" id="PF05504">
    <property type="entry name" value="Spore_GerAC"/>
    <property type="match status" value="1"/>
</dbReference>
<sequence>MRAITFFTKLNILLQISSLLLPVTLLTGCWDRKELNDMAIITAAGIDKKTESTIELSVIVYIPKNAGVGEEMGGGNGGQGQQVLVRSAEGISIAEAISMLQQEFPRHLFWGHNEVFVIDEELARDEDLRPTIDFIMRHPQTRERSHIFISKQKVKNIFSLNPPLERDLAEVLRNLAGLKIGVDITLKDLAEMLIGESGTAALPYIDILSPPESQDKKQTIADIIGTAVLKNGKMIGSIDASTTRGLLWLRNEIELAVVTVKPDNTEGYVSMQLLRAYSRLIPKIENGKWKITMQAKTEDDLIQNGTTLNTGNPQTIHRLEQDLKADIDNKVKEALKQVQHEMNADIFGFAEAFHRAYPNVWKKYKQNWDDIFPTVEVTLETTAKIRRPGIVTEPGAYPEQEVKTE</sequence>
<evidence type="ECO:0000256" key="2">
    <source>
        <dbReference type="ARBA" id="ARBA00007886"/>
    </source>
</evidence>
<dbReference type="PROSITE" id="PS51257">
    <property type="entry name" value="PROKAR_LIPOPROTEIN"/>
    <property type="match status" value="1"/>
</dbReference>
<comment type="subcellular location">
    <subcellularLocation>
        <location evidence="1">Membrane</location>
        <topology evidence="1">Lipid-anchor</topology>
    </subcellularLocation>
</comment>
<proteinExistence type="inferred from homology"/>
<dbReference type="InterPro" id="IPR046953">
    <property type="entry name" value="Spore_GerAC-like_C"/>
</dbReference>
<dbReference type="InterPro" id="IPR038501">
    <property type="entry name" value="Spore_GerAC_C_sf"/>
</dbReference>
<dbReference type="InterPro" id="IPR057336">
    <property type="entry name" value="GerAC_N"/>
</dbReference>
<evidence type="ECO:0000256" key="4">
    <source>
        <dbReference type="ARBA" id="ARBA00022729"/>
    </source>
</evidence>
<keyword evidence="7" id="KW-0449">Lipoprotein</keyword>
<dbReference type="NCBIfam" id="TIGR02887">
    <property type="entry name" value="spore_ger_x_C"/>
    <property type="match status" value="1"/>
</dbReference>
<keyword evidence="6" id="KW-0564">Palmitate</keyword>
<dbReference type="RefSeq" id="WP_202655968.1">
    <property type="nucleotide sequence ID" value="NZ_JAESWB010000362.1"/>
</dbReference>
<dbReference type="Gene3D" id="3.30.300.210">
    <property type="entry name" value="Nutrient germinant receptor protein C, domain 3"/>
    <property type="match status" value="1"/>
</dbReference>
<gene>
    <name evidence="10" type="ORF">JK635_21475</name>
</gene>
<dbReference type="EMBL" id="JAESWB010000362">
    <property type="protein sequence ID" value="MBL4954733.1"/>
    <property type="molecule type" value="Genomic_DNA"/>
</dbReference>
<evidence type="ECO:0000313" key="10">
    <source>
        <dbReference type="EMBL" id="MBL4954733.1"/>
    </source>
</evidence>
<evidence type="ECO:0000256" key="7">
    <source>
        <dbReference type="ARBA" id="ARBA00023288"/>
    </source>
</evidence>
<keyword evidence="3" id="KW-0309">Germination</keyword>